<dbReference type="Gene3D" id="1.10.1790.10">
    <property type="entry name" value="PRD domain"/>
    <property type="match status" value="2"/>
</dbReference>
<dbReference type="InterPro" id="IPR013196">
    <property type="entry name" value="HTH_11"/>
</dbReference>
<keyword evidence="5" id="KW-0804">Transcription</keyword>
<dbReference type="Pfam" id="PF00874">
    <property type="entry name" value="PRD"/>
    <property type="match status" value="2"/>
</dbReference>
<feature type="domain" description="PTS EIIA type-2" evidence="7">
    <location>
        <begin position="510"/>
        <end position="648"/>
    </location>
</feature>
<keyword evidence="6" id="KW-0066">ATP synthesis</keyword>
<dbReference type="SUPFAM" id="SSF55804">
    <property type="entry name" value="Phoshotransferase/anion transport protein"/>
    <property type="match status" value="1"/>
</dbReference>
<dbReference type="InterPro" id="IPR036095">
    <property type="entry name" value="PTS_EIIB-like_sf"/>
</dbReference>
<dbReference type="Gene3D" id="3.40.930.10">
    <property type="entry name" value="Mannitol-specific EII, Chain A"/>
    <property type="match status" value="1"/>
</dbReference>
<dbReference type="Pfam" id="PF08279">
    <property type="entry name" value="HTH_11"/>
    <property type="match status" value="1"/>
</dbReference>
<evidence type="ECO:0000259" key="8">
    <source>
        <dbReference type="PROSITE" id="PS51099"/>
    </source>
</evidence>
<evidence type="ECO:0000259" key="9">
    <source>
        <dbReference type="PROSITE" id="PS51372"/>
    </source>
</evidence>
<name>A0A1I4MHV2_9FIRM</name>
<dbReference type="InterPro" id="IPR036388">
    <property type="entry name" value="WH-like_DNA-bd_sf"/>
</dbReference>
<dbReference type="InterPro" id="IPR020781">
    <property type="entry name" value="ATPase_OSCP/d_CS"/>
</dbReference>
<evidence type="ECO:0000256" key="6">
    <source>
        <dbReference type="ARBA" id="ARBA00023196"/>
    </source>
</evidence>
<evidence type="ECO:0000259" key="7">
    <source>
        <dbReference type="PROSITE" id="PS51094"/>
    </source>
</evidence>
<evidence type="ECO:0000256" key="1">
    <source>
        <dbReference type="ARBA" id="ARBA00022679"/>
    </source>
</evidence>
<dbReference type="Gene3D" id="1.10.10.10">
    <property type="entry name" value="Winged helix-like DNA-binding domain superfamily/Winged helix DNA-binding domain"/>
    <property type="match status" value="1"/>
</dbReference>
<dbReference type="SUPFAM" id="SSF63520">
    <property type="entry name" value="PTS-regulatory domain, PRD"/>
    <property type="match status" value="2"/>
</dbReference>
<dbReference type="GO" id="GO:0045259">
    <property type="term" value="C:proton-transporting ATP synthase complex"/>
    <property type="evidence" value="ECO:0007669"/>
    <property type="project" value="UniProtKB-KW"/>
</dbReference>
<keyword evidence="6" id="KW-0139">CF(1)</keyword>
<dbReference type="InterPro" id="IPR007737">
    <property type="entry name" value="Mga_HTH"/>
</dbReference>
<dbReference type="Pfam" id="PF00359">
    <property type="entry name" value="PTS_EIIA_2"/>
    <property type="match status" value="1"/>
</dbReference>
<dbReference type="STRING" id="1123291.SAMN04490355_10342"/>
<keyword evidence="2" id="KW-0677">Repeat</keyword>
<dbReference type="GO" id="GO:0006355">
    <property type="term" value="P:regulation of DNA-templated transcription"/>
    <property type="evidence" value="ECO:0007669"/>
    <property type="project" value="InterPro"/>
</dbReference>
<evidence type="ECO:0000256" key="5">
    <source>
        <dbReference type="ARBA" id="ARBA00023163"/>
    </source>
</evidence>
<dbReference type="PROSITE" id="PS51094">
    <property type="entry name" value="PTS_EIIA_TYPE_2"/>
    <property type="match status" value="1"/>
</dbReference>
<organism evidence="10 11">
    <name type="scientific">Pelosinus propionicus DSM 13327</name>
    <dbReference type="NCBI Taxonomy" id="1123291"/>
    <lineage>
        <taxon>Bacteria</taxon>
        <taxon>Bacillati</taxon>
        <taxon>Bacillota</taxon>
        <taxon>Negativicutes</taxon>
        <taxon>Selenomonadales</taxon>
        <taxon>Sporomusaceae</taxon>
        <taxon>Pelosinus</taxon>
    </lineage>
</organism>
<dbReference type="CDD" id="cd05568">
    <property type="entry name" value="PTS_IIB_bgl_like"/>
    <property type="match status" value="1"/>
</dbReference>
<dbReference type="EMBL" id="FOTS01000034">
    <property type="protein sequence ID" value="SFM02613.1"/>
    <property type="molecule type" value="Genomic_DNA"/>
</dbReference>
<sequence>MEIQNKRILKILELFDIEKKVLNSASMAALIGVSSRTIRNDIKECNAMIQKHGAQIQAETGVGYMLKIYDENRYEAFKDAQSNEGRKGWLKNHIIPSDHNDRISFIIAELLLNSLHERVVTESELADELFISLSTLKKYMKDIKKSLFRFGVEIVADRMNGICIKGDEAQIRYCISEYIFNSNDLVDLAQNEFYRKLFSLEEIEKVKQIILKVILKYNIHLTDIAFKNLLVHIIITLKRADGKNTTEYSKDQMLILEESIDFSVAQEIIDIILNQLNIDITNEVYYLTQHFISSKKLIGSGENTQAQLEYRTLIESILSKIQMDIGIDLSVDEELISGLMIHLGAAVNRLKFNMNIRNEILAPIKKNYPLAFEMAVIASKVLTNQEKLRTNENEMGFLAIHFGAALERRKCSAKTALTAIIACGTGLSTAMFVKSKLQRKFGRQLQILKVSPLYEITEETIQSVDFVFTTVPIRGIHSEKIIQVESILTEEDLGKIEMIIHGNEVESQEHFFREDLFFSGLKANSKMDVLEKMTDLMLKKGYIDQAGKKSVFSRELMASTELGSLIAIPHALENHSKEAAIAVAVLEKPILWDKEKVQVVFLLSIPKSKCRVWEPVFERLYRYFISDFGVNTLIKNAKFEVLIEKLGE</sequence>
<evidence type="ECO:0000313" key="10">
    <source>
        <dbReference type="EMBL" id="SFM02613.1"/>
    </source>
</evidence>
<dbReference type="AlphaFoldDB" id="A0A1I4MHV2"/>
<dbReference type="Pfam" id="PF05043">
    <property type="entry name" value="Mga"/>
    <property type="match status" value="1"/>
</dbReference>
<dbReference type="GO" id="GO:0046933">
    <property type="term" value="F:proton-transporting ATP synthase activity, rotational mechanism"/>
    <property type="evidence" value="ECO:0007669"/>
    <property type="project" value="InterPro"/>
</dbReference>
<dbReference type="PROSITE" id="PS51099">
    <property type="entry name" value="PTS_EIIB_TYPE_2"/>
    <property type="match status" value="1"/>
</dbReference>
<dbReference type="Proteomes" id="UP000199520">
    <property type="component" value="Unassembled WGS sequence"/>
</dbReference>
<dbReference type="InterPro" id="IPR036634">
    <property type="entry name" value="PRD_sf"/>
</dbReference>
<keyword evidence="1" id="KW-0808">Transferase</keyword>
<dbReference type="PROSITE" id="PS00389">
    <property type="entry name" value="ATPASE_DELTA"/>
    <property type="match status" value="1"/>
</dbReference>
<evidence type="ECO:0000256" key="4">
    <source>
        <dbReference type="ARBA" id="ARBA00023159"/>
    </source>
</evidence>
<evidence type="ECO:0000313" key="11">
    <source>
        <dbReference type="Proteomes" id="UP000199520"/>
    </source>
</evidence>
<dbReference type="OrthoDB" id="3175596at2"/>
<evidence type="ECO:0000256" key="3">
    <source>
        <dbReference type="ARBA" id="ARBA00023015"/>
    </source>
</evidence>
<dbReference type="Gene3D" id="3.40.50.2300">
    <property type="match status" value="1"/>
</dbReference>
<dbReference type="PROSITE" id="PS00372">
    <property type="entry name" value="PTS_EIIA_TYPE_2_HIS"/>
    <property type="match status" value="1"/>
</dbReference>
<dbReference type="InterPro" id="IPR011608">
    <property type="entry name" value="PRD"/>
</dbReference>
<feature type="domain" description="PRD" evidence="9">
    <location>
        <begin position="197"/>
        <end position="301"/>
    </location>
</feature>
<dbReference type="InterPro" id="IPR050661">
    <property type="entry name" value="BglG_antiterminators"/>
</dbReference>
<keyword evidence="4" id="KW-0010">Activator</keyword>
<dbReference type="GO" id="GO:0008982">
    <property type="term" value="F:protein-N(PI)-phosphohistidine-sugar phosphotransferase activity"/>
    <property type="evidence" value="ECO:0007669"/>
    <property type="project" value="InterPro"/>
</dbReference>
<accession>A0A1I4MHV2</accession>
<gene>
    <name evidence="10" type="ORF">SAMN04490355_10342</name>
</gene>
<dbReference type="InterPro" id="IPR013011">
    <property type="entry name" value="PTS_EIIB_2"/>
</dbReference>
<proteinExistence type="predicted"/>
<protein>
    <submittedName>
        <fullName evidence="10">Lichenan operon transcriptional antiterminator</fullName>
    </submittedName>
</protein>
<dbReference type="PANTHER" id="PTHR30185:SF13">
    <property type="entry name" value="LICABCH OPERON REGULATOR-RELATED"/>
    <property type="match status" value="1"/>
</dbReference>
<dbReference type="PROSITE" id="PS51372">
    <property type="entry name" value="PRD_2"/>
    <property type="match status" value="2"/>
</dbReference>
<dbReference type="PANTHER" id="PTHR30185">
    <property type="entry name" value="CRYPTIC BETA-GLUCOSIDE BGL OPERON ANTITERMINATOR"/>
    <property type="match status" value="1"/>
</dbReference>
<dbReference type="GO" id="GO:0009401">
    <property type="term" value="P:phosphoenolpyruvate-dependent sugar phosphotransferase system"/>
    <property type="evidence" value="ECO:0007669"/>
    <property type="project" value="InterPro"/>
</dbReference>
<evidence type="ECO:0000256" key="2">
    <source>
        <dbReference type="ARBA" id="ARBA00022737"/>
    </source>
</evidence>
<dbReference type="InterPro" id="IPR016152">
    <property type="entry name" value="PTrfase/Anion_transptr"/>
</dbReference>
<dbReference type="RefSeq" id="WP_090939820.1">
    <property type="nucleotide sequence ID" value="NZ_FOTS01000034.1"/>
</dbReference>
<reference evidence="11" key="1">
    <citation type="submission" date="2016-10" db="EMBL/GenBank/DDBJ databases">
        <authorList>
            <person name="Varghese N."/>
            <person name="Submissions S."/>
        </authorList>
    </citation>
    <scope>NUCLEOTIDE SEQUENCE [LARGE SCALE GENOMIC DNA]</scope>
    <source>
        <strain evidence="11">DSM 13327</strain>
    </source>
</reference>
<keyword evidence="3" id="KW-0805">Transcription regulation</keyword>
<dbReference type="SUPFAM" id="SSF52794">
    <property type="entry name" value="PTS system IIB component-like"/>
    <property type="match status" value="1"/>
</dbReference>
<feature type="domain" description="PTS EIIB type-2" evidence="8">
    <location>
        <begin position="417"/>
        <end position="508"/>
    </location>
</feature>
<dbReference type="InterPro" id="IPR002178">
    <property type="entry name" value="PTS_EIIA_type-2_dom"/>
</dbReference>
<keyword evidence="11" id="KW-1185">Reference proteome</keyword>
<feature type="domain" description="PRD" evidence="9">
    <location>
        <begin position="305"/>
        <end position="412"/>
    </location>
</feature>